<comment type="catalytic activity">
    <reaction evidence="1">
        <text>ATP + protein L-histidine = ADP + protein N-phospho-L-histidine.</text>
        <dbReference type="EC" id="2.7.13.3"/>
    </reaction>
</comment>
<dbReference type="InterPro" id="IPR003018">
    <property type="entry name" value="GAF"/>
</dbReference>
<keyword evidence="7" id="KW-0288">FMN</keyword>
<dbReference type="InterPro" id="IPR011102">
    <property type="entry name" value="Sig_transdc_His_kinase_HWE"/>
</dbReference>
<keyword evidence="12" id="KW-0067">ATP-binding</keyword>
<evidence type="ECO:0000256" key="2">
    <source>
        <dbReference type="ARBA" id="ARBA00012438"/>
    </source>
</evidence>
<evidence type="ECO:0000259" key="16">
    <source>
        <dbReference type="PROSITE" id="PS50112"/>
    </source>
</evidence>
<name>A0A7X6BE86_9SPHN</name>
<gene>
    <name evidence="18" type="ORF">GGR89_004267</name>
</gene>
<dbReference type="Pfam" id="PF01590">
    <property type="entry name" value="GAF"/>
    <property type="match status" value="1"/>
</dbReference>
<dbReference type="EC" id="2.7.13.3" evidence="2"/>
<dbReference type="PROSITE" id="PS50112">
    <property type="entry name" value="PAS"/>
    <property type="match status" value="2"/>
</dbReference>
<evidence type="ECO:0000256" key="9">
    <source>
        <dbReference type="ARBA" id="ARBA00022737"/>
    </source>
</evidence>
<feature type="domain" description="PAS" evidence="16">
    <location>
        <begin position="716"/>
        <end position="788"/>
    </location>
</feature>
<feature type="domain" description="PAS" evidence="16">
    <location>
        <begin position="588"/>
        <end position="659"/>
    </location>
</feature>
<dbReference type="InterPro" id="IPR029016">
    <property type="entry name" value="GAF-like_dom_sf"/>
</dbReference>
<evidence type="ECO:0000256" key="10">
    <source>
        <dbReference type="ARBA" id="ARBA00022741"/>
    </source>
</evidence>
<evidence type="ECO:0000256" key="14">
    <source>
        <dbReference type="ARBA" id="ARBA00023026"/>
    </source>
</evidence>
<dbReference type="InterPro" id="IPR000014">
    <property type="entry name" value="PAS"/>
</dbReference>
<keyword evidence="10" id="KW-0547">Nucleotide-binding</keyword>
<keyword evidence="19" id="KW-1185">Reference proteome</keyword>
<keyword evidence="6" id="KW-0285">Flavoprotein</keyword>
<keyword evidence="9" id="KW-0677">Repeat</keyword>
<accession>A0A7X6BE86</accession>
<evidence type="ECO:0000256" key="7">
    <source>
        <dbReference type="ARBA" id="ARBA00022643"/>
    </source>
</evidence>
<dbReference type="SMART" id="SM00911">
    <property type="entry name" value="HWE_HK"/>
    <property type="match status" value="1"/>
</dbReference>
<dbReference type="AlphaFoldDB" id="A0A7X6BE86"/>
<dbReference type="RefSeq" id="WP_206434327.1">
    <property type="nucleotide sequence ID" value="NZ_BAAADY010000037.1"/>
</dbReference>
<dbReference type="PANTHER" id="PTHR41523:SF8">
    <property type="entry name" value="ETHYLENE RESPONSE SENSOR PROTEIN"/>
    <property type="match status" value="1"/>
</dbReference>
<feature type="domain" description="PAC" evidence="17">
    <location>
        <begin position="662"/>
        <end position="715"/>
    </location>
</feature>
<organism evidence="18 19">
    <name type="scientific">Sphingomonas trueperi</name>
    <dbReference type="NCBI Taxonomy" id="53317"/>
    <lineage>
        <taxon>Bacteria</taxon>
        <taxon>Pseudomonadati</taxon>
        <taxon>Pseudomonadota</taxon>
        <taxon>Alphaproteobacteria</taxon>
        <taxon>Sphingomonadales</taxon>
        <taxon>Sphingomonadaceae</taxon>
        <taxon>Sphingomonas</taxon>
    </lineage>
</organism>
<dbReference type="InterPro" id="IPR036890">
    <property type="entry name" value="HATPase_C_sf"/>
</dbReference>
<keyword evidence="5" id="KW-0716">Sensory transduction</keyword>
<evidence type="ECO:0000256" key="11">
    <source>
        <dbReference type="ARBA" id="ARBA00022777"/>
    </source>
</evidence>
<feature type="domain" description="PAC" evidence="17">
    <location>
        <begin position="256"/>
        <end position="308"/>
    </location>
</feature>
<dbReference type="EMBL" id="JAATJB010000024">
    <property type="protein sequence ID" value="NJB99919.1"/>
    <property type="molecule type" value="Genomic_DNA"/>
</dbReference>
<keyword evidence="15" id="KW-0675">Receptor</keyword>
<evidence type="ECO:0000313" key="19">
    <source>
        <dbReference type="Proteomes" id="UP000531251"/>
    </source>
</evidence>
<evidence type="ECO:0000259" key="17">
    <source>
        <dbReference type="PROSITE" id="PS50113"/>
    </source>
</evidence>
<dbReference type="SMART" id="SM00091">
    <property type="entry name" value="PAS"/>
    <property type="match status" value="5"/>
</dbReference>
<sequence length="1047" mass="117052">MDDLEELMRRQQALAEFGDFVLDHEDLDQILTEGCRLIAQALGTDLAKVMEIEHDAETAFVRAGIGWRAGVVGAARVRLDDRSSEAFAIAQAGPVITNDIVDEARFVFPPFLRDHGVCALVNVPILLPGRRPWGLLQVDAREPRAFDDRSIQFLKTYAMVLGPVIDRLRVAAEREQALMGVREREERLQLVTDAMPGLIAYIDKTFCYRFANRRYEEWFGLPTGTILGRHLREVLGEAAFDRLLPHAEVALSGKRHRFEAEVAFKLGGTRHVQSEFVPDIREDGSVAGYYSLVLDATPRHEAELALRESETLRGLALESGGMGAWRWDTRAHTVHADAVVQKLWGVFATQQPHAVALYAGMMDAEGLAWLESGTAEQAIPGESFGTRMQVSHGRNAGRWVQLRGKADLERPWIINGVTFDVTEQVVAEQELARYRTALEQQVRQRTAELQASRDLLQATMDASTDLIQVFEAERDATGAIVDFRWVLVNPEAERRFGPVIGERLVERNPGVQVEGIFDAFRRVTETGISERAERHYVHEQFDGWFYQSAVKLGDGVATTTTDISEWKAAQADLLRLRDQVAQAQLRASEERFRLLVQSVRDYAIFTMDRAGRITSWPAGAVAVYGWSEEEMIGQSVDRTFVPEDVADGAPEWERAVAARDGVAPNVRWHLHKGGTRIFIDGSTQPLFGADGEIREFIKIGQDVTEARRVQQALAASEERLRAAVDVGRLGLWDWNVASGEVHWSDEHFRMEGYAVGEVTPSYEAWASRVHPEDRAETEAALQDAREQKQEFTREFRAVHPDGSVHWLSGRGRFFYDEQGNAVRMIGAMVDTTERREWEERQQVLIAELQHRTRNLMGVVRSMADKTARASGDFDQFRGRFGDRLEALARVQGLLSRLNEHDRVTFDELIETELAAMGGNRDGIRLEGPKGVRLRSSTVQTLALALHELATNAVKYGALGQAGGCLTVTWRMAQDAASGQPWLHIDWRETGVDMPPPASGARGGGQGRELIERPLPYQLGARTSYTLGADGVHCTILMPVSSKPARES</sequence>
<dbReference type="SUPFAM" id="SSF55785">
    <property type="entry name" value="PYP-like sensor domain (PAS domain)"/>
    <property type="match status" value="4"/>
</dbReference>
<dbReference type="SUPFAM" id="SSF55874">
    <property type="entry name" value="ATPase domain of HSP90 chaperone/DNA topoisomerase II/histidine kinase"/>
    <property type="match status" value="1"/>
</dbReference>
<keyword evidence="8" id="KW-0808">Transferase</keyword>
<dbReference type="InterPro" id="IPR001610">
    <property type="entry name" value="PAC"/>
</dbReference>
<dbReference type="NCBIfam" id="TIGR00229">
    <property type="entry name" value="sensory_box"/>
    <property type="match status" value="3"/>
</dbReference>
<dbReference type="Gene3D" id="3.30.450.40">
    <property type="match status" value="1"/>
</dbReference>
<dbReference type="InterPro" id="IPR035965">
    <property type="entry name" value="PAS-like_dom_sf"/>
</dbReference>
<evidence type="ECO:0000256" key="1">
    <source>
        <dbReference type="ARBA" id="ARBA00000085"/>
    </source>
</evidence>
<reference evidence="18 19" key="1">
    <citation type="submission" date="2020-03" db="EMBL/GenBank/DDBJ databases">
        <title>Genomic Encyclopedia of Type Strains, Phase IV (KMG-IV): sequencing the most valuable type-strain genomes for metagenomic binning, comparative biology and taxonomic classification.</title>
        <authorList>
            <person name="Goeker M."/>
        </authorList>
    </citation>
    <scope>NUCLEOTIDE SEQUENCE [LARGE SCALE GENOMIC DNA]</scope>
    <source>
        <strain evidence="18 19">DSM 7225</strain>
    </source>
</reference>
<keyword evidence="4" id="KW-0597">Phosphoprotein</keyword>
<evidence type="ECO:0000256" key="3">
    <source>
        <dbReference type="ARBA" id="ARBA00022543"/>
    </source>
</evidence>
<evidence type="ECO:0000256" key="6">
    <source>
        <dbReference type="ARBA" id="ARBA00022630"/>
    </source>
</evidence>
<dbReference type="Gene3D" id="2.10.70.100">
    <property type="match status" value="1"/>
</dbReference>
<dbReference type="GO" id="GO:0009881">
    <property type="term" value="F:photoreceptor activity"/>
    <property type="evidence" value="ECO:0007669"/>
    <property type="project" value="UniProtKB-KW"/>
</dbReference>
<protein>
    <recommendedName>
        <fullName evidence="2">histidine kinase</fullName>
        <ecNumber evidence="2">2.7.13.3</ecNumber>
    </recommendedName>
</protein>
<dbReference type="GO" id="GO:0005524">
    <property type="term" value="F:ATP binding"/>
    <property type="evidence" value="ECO:0007669"/>
    <property type="project" value="UniProtKB-KW"/>
</dbReference>
<feature type="domain" description="PAC" evidence="17">
    <location>
        <begin position="791"/>
        <end position="843"/>
    </location>
</feature>
<dbReference type="Pfam" id="PF08448">
    <property type="entry name" value="PAS_4"/>
    <property type="match status" value="2"/>
</dbReference>
<evidence type="ECO:0000256" key="5">
    <source>
        <dbReference type="ARBA" id="ARBA00022606"/>
    </source>
</evidence>
<proteinExistence type="predicted"/>
<dbReference type="SUPFAM" id="SSF55781">
    <property type="entry name" value="GAF domain-like"/>
    <property type="match status" value="1"/>
</dbReference>
<dbReference type="Gene3D" id="3.30.450.20">
    <property type="entry name" value="PAS domain"/>
    <property type="match status" value="5"/>
</dbReference>
<comment type="caution">
    <text evidence="18">The sequence shown here is derived from an EMBL/GenBank/DDBJ whole genome shotgun (WGS) entry which is preliminary data.</text>
</comment>
<keyword evidence="13" id="KW-0157">Chromophore</keyword>
<dbReference type="SMART" id="SM00086">
    <property type="entry name" value="PAC"/>
    <property type="match status" value="3"/>
</dbReference>
<dbReference type="GO" id="GO:0004673">
    <property type="term" value="F:protein histidine kinase activity"/>
    <property type="evidence" value="ECO:0007669"/>
    <property type="project" value="UniProtKB-EC"/>
</dbReference>
<keyword evidence="3" id="KW-0600">Photoreceptor protein</keyword>
<dbReference type="InterPro" id="IPR013655">
    <property type="entry name" value="PAS_fold_3"/>
</dbReference>
<keyword evidence="14" id="KW-0843">Virulence</keyword>
<evidence type="ECO:0000256" key="12">
    <source>
        <dbReference type="ARBA" id="ARBA00022840"/>
    </source>
</evidence>
<dbReference type="SMART" id="SM00065">
    <property type="entry name" value="GAF"/>
    <property type="match status" value="1"/>
</dbReference>
<evidence type="ECO:0000256" key="15">
    <source>
        <dbReference type="ARBA" id="ARBA00023170"/>
    </source>
</evidence>
<dbReference type="Pfam" id="PF08447">
    <property type="entry name" value="PAS_3"/>
    <property type="match status" value="1"/>
</dbReference>
<evidence type="ECO:0000256" key="4">
    <source>
        <dbReference type="ARBA" id="ARBA00022553"/>
    </source>
</evidence>
<dbReference type="PANTHER" id="PTHR41523">
    <property type="entry name" value="TWO-COMPONENT SYSTEM SENSOR PROTEIN"/>
    <property type="match status" value="1"/>
</dbReference>
<evidence type="ECO:0000256" key="8">
    <source>
        <dbReference type="ARBA" id="ARBA00022679"/>
    </source>
</evidence>
<dbReference type="Gene3D" id="3.30.565.10">
    <property type="entry name" value="Histidine kinase-like ATPase, C-terminal domain"/>
    <property type="match status" value="1"/>
</dbReference>
<keyword evidence="11" id="KW-0418">Kinase</keyword>
<evidence type="ECO:0000313" key="18">
    <source>
        <dbReference type="EMBL" id="NJB99919.1"/>
    </source>
</evidence>
<dbReference type="CDD" id="cd00130">
    <property type="entry name" value="PAS"/>
    <property type="match status" value="3"/>
</dbReference>
<dbReference type="Pfam" id="PF07536">
    <property type="entry name" value="HWE_HK"/>
    <property type="match status" value="1"/>
</dbReference>
<evidence type="ECO:0000256" key="13">
    <source>
        <dbReference type="ARBA" id="ARBA00022991"/>
    </source>
</evidence>
<dbReference type="InterPro" id="IPR013656">
    <property type="entry name" value="PAS_4"/>
</dbReference>
<dbReference type="Proteomes" id="UP000531251">
    <property type="component" value="Unassembled WGS sequence"/>
</dbReference>
<dbReference type="InterPro" id="IPR000700">
    <property type="entry name" value="PAS-assoc_C"/>
</dbReference>
<dbReference type="PROSITE" id="PS50113">
    <property type="entry name" value="PAC"/>
    <property type="match status" value="3"/>
</dbReference>